<protein>
    <submittedName>
        <fullName evidence="2">Pilus assembly protein N-terminal domain-containing protein</fullName>
    </submittedName>
</protein>
<dbReference type="EMBL" id="JBHUFA010000001">
    <property type="protein sequence ID" value="MFD1695486.1"/>
    <property type="molecule type" value="Genomic_DNA"/>
</dbReference>
<name>A0ABW4JVA8_9HYPH</name>
<feature type="domain" description="Pilus formation protein N-terminal" evidence="1">
    <location>
        <begin position="16"/>
        <end position="84"/>
    </location>
</feature>
<evidence type="ECO:0000313" key="3">
    <source>
        <dbReference type="Proteomes" id="UP001597327"/>
    </source>
</evidence>
<comment type="caution">
    <text evidence="2">The sequence shown here is derived from an EMBL/GenBank/DDBJ whole genome shotgun (WGS) entry which is preliminary data.</text>
</comment>
<evidence type="ECO:0000313" key="2">
    <source>
        <dbReference type="EMBL" id="MFD1695486.1"/>
    </source>
</evidence>
<dbReference type="RefSeq" id="WP_188318751.1">
    <property type="nucleotide sequence ID" value="NZ_JBHUFA010000001.1"/>
</dbReference>
<accession>A0ABW4JVA8</accession>
<organism evidence="2 3">
    <name type="scientific">Roseibium aestuarii</name>
    <dbReference type="NCBI Taxonomy" id="2600299"/>
    <lineage>
        <taxon>Bacteria</taxon>
        <taxon>Pseudomonadati</taxon>
        <taxon>Pseudomonadota</taxon>
        <taxon>Alphaproteobacteria</taxon>
        <taxon>Hyphomicrobiales</taxon>
        <taxon>Stappiaceae</taxon>
        <taxon>Roseibium</taxon>
    </lineage>
</organism>
<sequence>MLTLPALAVSAEERDDTVYVSVDRAKVFRIDEEASTIIVGNPLIADVSIQDRTTLVVTGKAYGSTNLIILDEKNEPIIDELIVVQYAEDNTVTVTRSSTRETYSCTPICNPTLRTGDSKDFFGDLQGQTSGLAELSAAAAGMAPSKAN</sequence>
<dbReference type="Pfam" id="PF13629">
    <property type="entry name" value="T2SS-T3SS_pil_N"/>
    <property type="match status" value="1"/>
</dbReference>
<evidence type="ECO:0000259" key="1">
    <source>
        <dbReference type="Pfam" id="PF13629"/>
    </source>
</evidence>
<gene>
    <name evidence="2" type="ORF">ACFSC7_08150</name>
</gene>
<reference evidence="3" key="1">
    <citation type="journal article" date="2019" name="Int. J. Syst. Evol. Microbiol.">
        <title>The Global Catalogue of Microorganisms (GCM) 10K type strain sequencing project: providing services to taxonomists for standard genome sequencing and annotation.</title>
        <authorList>
            <consortium name="The Broad Institute Genomics Platform"/>
            <consortium name="The Broad Institute Genome Sequencing Center for Infectious Disease"/>
            <person name="Wu L."/>
            <person name="Ma J."/>
        </authorList>
    </citation>
    <scope>NUCLEOTIDE SEQUENCE [LARGE SCALE GENOMIC DNA]</scope>
    <source>
        <strain evidence="3">JCM 3369</strain>
    </source>
</reference>
<dbReference type="Proteomes" id="UP001597327">
    <property type="component" value="Unassembled WGS sequence"/>
</dbReference>
<proteinExistence type="predicted"/>
<keyword evidence="3" id="KW-1185">Reference proteome</keyword>
<dbReference type="InterPro" id="IPR032789">
    <property type="entry name" value="T2SS-T3SS_pil_N"/>
</dbReference>